<evidence type="ECO:0000256" key="1">
    <source>
        <dbReference type="SAM" id="MobiDB-lite"/>
    </source>
</evidence>
<proteinExistence type="predicted"/>
<evidence type="ECO:0000313" key="2">
    <source>
        <dbReference type="EMBL" id="TDR89162.1"/>
    </source>
</evidence>
<dbReference type="RefSeq" id="WP_245513296.1">
    <property type="nucleotide sequence ID" value="NZ_SNZR01000014.1"/>
</dbReference>
<sequence>MTTRTVTAMFDSYADASSAVSRLKAAGIPDGDISLVSNDSAERTRYETERPATDGDAATGAGTGATIGGVLGGGAGLLAGLGLLAIPGVGPVVAAGWLAATLVGAGAGAAAGGLLGGLTGAGIGERDAHVYAEGVRRGGSLVTVRTDEAHAARVEDILDDEGTIDLVEREETWRREGWSGRYDEATAAPAETLVADPVTDEERRRRVRTYPMV</sequence>
<dbReference type="Proteomes" id="UP000295122">
    <property type="component" value="Unassembled WGS sequence"/>
</dbReference>
<dbReference type="AlphaFoldDB" id="A0A4R7BVP4"/>
<keyword evidence="3" id="KW-1185">Reference proteome</keyword>
<evidence type="ECO:0000313" key="3">
    <source>
        <dbReference type="Proteomes" id="UP000295122"/>
    </source>
</evidence>
<dbReference type="EMBL" id="SNZR01000014">
    <property type="protein sequence ID" value="TDR89162.1"/>
    <property type="molecule type" value="Genomic_DNA"/>
</dbReference>
<protein>
    <recommendedName>
        <fullName evidence="4">Heat induced stress protein YflT</fullName>
    </recommendedName>
</protein>
<dbReference type="PANTHER" id="PTHR36109:SF2">
    <property type="entry name" value="MEMBRANE PROTEIN"/>
    <property type="match status" value="1"/>
</dbReference>
<organism evidence="2 3">
    <name type="scientific">Enterovirga rhinocerotis</name>
    <dbReference type="NCBI Taxonomy" id="1339210"/>
    <lineage>
        <taxon>Bacteria</taxon>
        <taxon>Pseudomonadati</taxon>
        <taxon>Pseudomonadota</taxon>
        <taxon>Alphaproteobacteria</taxon>
        <taxon>Hyphomicrobiales</taxon>
        <taxon>Methylobacteriaceae</taxon>
        <taxon>Enterovirga</taxon>
    </lineage>
</organism>
<comment type="caution">
    <text evidence="2">The sequence shown here is derived from an EMBL/GenBank/DDBJ whole genome shotgun (WGS) entry which is preliminary data.</text>
</comment>
<evidence type="ECO:0008006" key="4">
    <source>
        <dbReference type="Google" id="ProtNLM"/>
    </source>
</evidence>
<accession>A0A4R7BVP4</accession>
<feature type="region of interest" description="Disordered" evidence="1">
    <location>
        <begin position="36"/>
        <end position="59"/>
    </location>
</feature>
<reference evidence="2 3" key="1">
    <citation type="submission" date="2019-03" db="EMBL/GenBank/DDBJ databases">
        <title>Genomic Encyclopedia of Type Strains, Phase IV (KMG-IV): sequencing the most valuable type-strain genomes for metagenomic binning, comparative biology and taxonomic classification.</title>
        <authorList>
            <person name="Goeker M."/>
        </authorList>
    </citation>
    <scope>NUCLEOTIDE SEQUENCE [LARGE SCALE GENOMIC DNA]</scope>
    <source>
        <strain evidence="2 3">DSM 25903</strain>
    </source>
</reference>
<name>A0A4R7BVP4_9HYPH</name>
<feature type="compositionally biased region" description="Basic and acidic residues" evidence="1">
    <location>
        <begin position="40"/>
        <end position="53"/>
    </location>
</feature>
<gene>
    <name evidence="2" type="ORF">EV668_3651</name>
</gene>
<dbReference type="InterPro" id="IPR052948">
    <property type="entry name" value="Low_temp-induced_all0457"/>
</dbReference>
<dbReference type="PANTHER" id="PTHR36109">
    <property type="entry name" value="MEMBRANE PROTEIN-RELATED"/>
    <property type="match status" value="1"/>
</dbReference>